<dbReference type="AlphaFoldDB" id="W0SBP4"/>
<evidence type="ECO:0000313" key="2">
    <source>
        <dbReference type="Proteomes" id="UP000031637"/>
    </source>
</evidence>
<dbReference type="KEGG" id="shd:SUTH_00478"/>
<dbReference type="RefSeq" id="WP_041096807.1">
    <property type="nucleotide sequence ID" value="NZ_AP012547.1"/>
</dbReference>
<accession>W0SBP4</accession>
<dbReference type="EMBL" id="AP012547">
    <property type="protein sequence ID" value="BAO28292.1"/>
    <property type="molecule type" value="Genomic_DNA"/>
</dbReference>
<keyword evidence="2" id="KW-1185">Reference proteome</keyword>
<evidence type="ECO:0000313" key="1">
    <source>
        <dbReference type="EMBL" id="BAO28292.1"/>
    </source>
</evidence>
<name>W0SBP4_9PROT</name>
<dbReference type="HOGENOM" id="CLU_1834149_0_0_4"/>
<gene>
    <name evidence="1" type="ORF">SUTH_00478</name>
</gene>
<reference evidence="1 2" key="1">
    <citation type="journal article" date="2014" name="Syst. Appl. Microbiol.">
        <title>Complete genomes of freshwater sulfur oxidizers Sulfuricella denitrificans skB26 and Sulfuritalea hydrogenivorans sk43H: genetic insights into the sulfur oxidation pathway of betaproteobacteria.</title>
        <authorList>
            <person name="Watanabe T."/>
            <person name="Kojima H."/>
            <person name="Fukui M."/>
        </authorList>
    </citation>
    <scope>NUCLEOTIDE SEQUENCE [LARGE SCALE GENOMIC DNA]</scope>
    <source>
        <strain evidence="1">DSM22779</strain>
    </source>
</reference>
<sequence>MESVAQQLEQMIPKSLGDIIVTNRDQVKAYLTTDAEIEALKGAVPIQPVKGELSDWAFITFFLTKKGLPMIYLTGFNAAERSSWMTSLVVAIDGDAVATTSGSVYKLKGDKSEVLDLPYICATLNGWGVGRMLGVPPFFF</sequence>
<organism evidence="1 2">
    <name type="scientific">Sulfuritalea hydrogenivorans sk43H</name>
    <dbReference type="NCBI Taxonomy" id="1223802"/>
    <lineage>
        <taxon>Bacteria</taxon>
        <taxon>Pseudomonadati</taxon>
        <taxon>Pseudomonadota</taxon>
        <taxon>Betaproteobacteria</taxon>
        <taxon>Nitrosomonadales</taxon>
        <taxon>Sterolibacteriaceae</taxon>
        <taxon>Sulfuritalea</taxon>
    </lineage>
</organism>
<dbReference type="STRING" id="1223802.SUTH_00478"/>
<proteinExistence type="predicted"/>
<protein>
    <submittedName>
        <fullName evidence="1">Uncharacterized protein</fullName>
    </submittedName>
</protein>
<dbReference type="OrthoDB" id="8567786at2"/>
<dbReference type="Proteomes" id="UP000031637">
    <property type="component" value="Chromosome"/>
</dbReference>